<gene>
    <name evidence="3" type="ORF">Prum_090470</name>
</gene>
<feature type="domain" description="HTH luxR-type" evidence="2">
    <location>
        <begin position="1"/>
        <end position="65"/>
    </location>
</feature>
<dbReference type="SMART" id="SM00421">
    <property type="entry name" value="HTH_LUXR"/>
    <property type="match status" value="1"/>
</dbReference>
<reference evidence="3 4" key="1">
    <citation type="submission" date="2020-03" db="EMBL/GenBank/DDBJ databases">
        <title>Whole genome shotgun sequence of Phytohabitans rumicis NBRC 108638.</title>
        <authorList>
            <person name="Komaki H."/>
            <person name="Tamura T."/>
        </authorList>
    </citation>
    <scope>NUCLEOTIDE SEQUENCE [LARGE SCALE GENOMIC DNA]</scope>
    <source>
        <strain evidence="3 4">NBRC 108638</strain>
    </source>
</reference>
<keyword evidence="4" id="KW-1185">Reference proteome</keyword>
<dbReference type="InterPro" id="IPR036388">
    <property type="entry name" value="WH-like_DNA-bd_sf"/>
</dbReference>
<dbReference type="GO" id="GO:0003677">
    <property type="term" value="F:DNA binding"/>
    <property type="evidence" value="ECO:0007669"/>
    <property type="project" value="InterPro"/>
</dbReference>
<dbReference type="Gene3D" id="3.40.50.300">
    <property type="entry name" value="P-loop containing nucleotide triphosphate hydrolases"/>
    <property type="match status" value="1"/>
</dbReference>
<accession>A0A6V8LRN2</accession>
<evidence type="ECO:0000259" key="2">
    <source>
        <dbReference type="PROSITE" id="PS50043"/>
    </source>
</evidence>
<comment type="caution">
    <text evidence="3">The sequence shown here is derived from an EMBL/GenBank/DDBJ whole genome shotgun (WGS) entry which is preliminary data.</text>
</comment>
<protein>
    <recommendedName>
        <fullName evidence="2">HTH luxR-type domain-containing protein</fullName>
    </recommendedName>
</protein>
<dbReference type="InterPro" id="IPR027417">
    <property type="entry name" value="P-loop_NTPase"/>
</dbReference>
<proteinExistence type="predicted"/>
<dbReference type="AlphaFoldDB" id="A0A6V8LRN2"/>
<dbReference type="Pfam" id="PF00196">
    <property type="entry name" value="GerE"/>
    <property type="match status" value="1"/>
</dbReference>
<name>A0A6V8LRN2_9ACTN</name>
<dbReference type="CDD" id="cd06170">
    <property type="entry name" value="LuxR_C_like"/>
    <property type="match status" value="1"/>
</dbReference>
<dbReference type="PRINTS" id="PR00038">
    <property type="entry name" value="HTHLUXR"/>
</dbReference>
<evidence type="ECO:0000313" key="4">
    <source>
        <dbReference type="Proteomes" id="UP000482960"/>
    </source>
</evidence>
<dbReference type="PANTHER" id="PTHR47691:SF3">
    <property type="entry name" value="HTH-TYPE TRANSCRIPTIONAL REGULATOR RV0890C-RELATED"/>
    <property type="match status" value="1"/>
</dbReference>
<dbReference type="SUPFAM" id="SSF46894">
    <property type="entry name" value="C-terminal effector domain of the bipartite response regulators"/>
    <property type="match status" value="1"/>
</dbReference>
<dbReference type="GO" id="GO:0006355">
    <property type="term" value="P:regulation of DNA-templated transcription"/>
    <property type="evidence" value="ECO:0007669"/>
    <property type="project" value="InterPro"/>
</dbReference>
<feature type="compositionally biased region" description="Polar residues" evidence="1">
    <location>
        <begin position="288"/>
        <end position="301"/>
    </location>
</feature>
<dbReference type="Proteomes" id="UP000482960">
    <property type="component" value="Unassembled WGS sequence"/>
</dbReference>
<organism evidence="3 4">
    <name type="scientific">Phytohabitans rumicis</name>
    <dbReference type="NCBI Taxonomy" id="1076125"/>
    <lineage>
        <taxon>Bacteria</taxon>
        <taxon>Bacillati</taxon>
        <taxon>Actinomycetota</taxon>
        <taxon>Actinomycetes</taxon>
        <taxon>Micromonosporales</taxon>
        <taxon>Micromonosporaceae</taxon>
    </lineage>
</organism>
<dbReference type="RefSeq" id="WP_218577637.1">
    <property type="nucleotide sequence ID" value="NZ_BLPG01000001.1"/>
</dbReference>
<dbReference type="PANTHER" id="PTHR47691">
    <property type="entry name" value="REGULATOR-RELATED"/>
    <property type="match status" value="1"/>
</dbReference>
<dbReference type="InterPro" id="IPR016032">
    <property type="entry name" value="Sig_transdc_resp-reg_C-effctor"/>
</dbReference>
<evidence type="ECO:0000256" key="1">
    <source>
        <dbReference type="SAM" id="MobiDB-lite"/>
    </source>
</evidence>
<dbReference type="InterPro" id="IPR000792">
    <property type="entry name" value="Tscrpt_reg_LuxR_C"/>
</dbReference>
<dbReference type="Gene3D" id="1.10.10.10">
    <property type="entry name" value="Winged helix-like DNA-binding domain superfamily/Winged helix DNA-binding domain"/>
    <property type="match status" value="1"/>
</dbReference>
<reference evidence="3 4" key="2">
    <citation type="submission" date="2020-03" db="EMBL/GenBank/DDBJ databases">
        <authorList>
            <person name="Ichikawa N."/>
            <person name="Kimura A."/>
            <person name="Kitahashi Y."/>
            <person name="Uohara A."/>
        </authorList>
    </citation>
    <scope>NUCLEOTIDE SEQUENCE [LARGE SCALE GENOMIC DNA]</scope>
    <source>
        <strain evidence="3 4">NBRC 108638</strain>
    </source>
</reference>
<feature type="region of interest" description="Disordered" evidence="1">
    <location>
        <begin position="281"/>
        <end position="301"/>
    </location>
</feature>
<sequence length="301" mass="31634">MVAQAGISVREAEVLSLVGEHLSNAEVGARLYISVRTVETHVSSLLRKLGAPDRRALAQVATEWSRVARGGKAASALPSPVTSFVGRAQERGALAEAVTAHRQVSAVGPGGVGKTRLALAVAAAAAGDFADGVWFVDLVPITDPAMVGAAVAAAIGIGEQQNRTMDESVIAALADRHALLVLDNCEHVRDGVAPFLERLLAGCPRLTVLATSRARLMVPFERVYPIPPLSLTGDGDSDAAALFLERAAAVGWPLAPEQHQQAAEICRGWTAWRWRSSWRPPGCPRSDWTASPTSSPTSCGC</sequence>
<dbReference type="PROSITE" id="PS50043">
    <property type="entry name" value="HTH_LUXR_2"/>
    <property type="match status" value="1"/>
</dbReference>
<dbReference type="EMBL" id="BLPG01000001">
    <property type="protein sequence ID" value="GFJ95405.1"/>
    <property type="molecule type" value="Genomic_DNA"/>
</dbReference>
<evidence type="ECO:0000313" key="3">
    <source>
        <dbReference type="EMBL" id="GFJ95405.1"/>
    </source>
</evidence>
<dbReference type="SUPFAM" id="SSF52540">
    <property type="entry name" value="P-loop containing nucleoside triphosphate hydrolases"/>
    <property type="match status" value="1"/>
</dbReference>